<name>A0A0A9BMX8_ARUDO</name>
<evidence type="ECO:0000256" key="1">
    <source>
        <dbReference type="SAM" id="SignalP"/>
    </source>
</evidence>
<dbReference type="EMBL" id="GBRH01233174">
    <property type="protein sequence ID" value="JAD64721.1"/>
    <property type="molecule type" value="Transcribed_RNA"/>
</dbReference>
<reference evidence="2" key="2">
    <citation type="journal article" date="2015" name="Data Brief">
        <title>Shoot transcriptome of the giant reed, Arundo donax.</title>
        <authorList>
            <person name="Barrero R.A."/>
            <person name="Guerrero F.D."/>
            <person name="Moolhuijzen P."/>
            <person name="Goolsby J.A."/>
            <person name="Tidwell J."/>
            <person name="Bellgard S.E."/>
            <person name="Bellgard M.I."/>
        </authorList>
    </citation>
    <scope>NUCLEOTIDE SEQUENCE</scope>
    <source>
        <tissue evidence="2">Shoot tissue taken approximately 20 cm above the soil surface</tissue>
    </source>
</reference>
<sequence length="38" mass="4382">MSHPVIYTLTTFMIWLWTTPLICQDADAVIIPYGRASR</sequence>
<reference evidence="2" key="1">
    <citation type="submission" date="2014-09" db="EMBL/GenBank/DDBJ databases">
        <authorList>
            <person name="Magalhaes I.L.F."/>
            <person name="Oliveira U."/>
            <person name="Santos F.R."/>
            <person name="Vidigal T.H.D.A."/>
            <person name="Brescovit A.D."/>
            <person name="Santos A.J."/>
        </authorList>
    </citation>
    <scope>NUCLEOTIDE SEQUENCE</scope>
    <source>
        <tissue evidence="2">Shoot tissue taken approximately 20 cm above the soil surface</tissue>
    </source>
</reference>
<feature type="signal peptide" evidence="1">
    <location>
        <begin position="1"/>
        <end position="28"/>
    </location>
</feature>
<feature type="chain" id="PRO_5002044243" evidence="1">
    <location>
        <begin position="29"/>
        <end position="38"/>
    </location>
</feature>
<accession>A0A0A9BMX8</accession>
<organism evidence="2">
    <name type="scientific">Arundo donax</name>
    <name type="common">Giant reed</name>
    <name type="synonym">Donax arundinaceus</name>
    <dbReference type="NCBI Taxonomy" id="35708"/>
    <lineage>
        <taxon>Eukaryota</taxon>
        <taxon>Viridiplantae</taxon>
        <taxon>Streptophyta</taxon>
        <taxon>Embryophyta</taxon>
        <taxon>Tracheophyta</taxon>
        <taxon>Spermatophyta</taxon>
        <taxon>Magnoliopsida</taxon>
        <taxon>Liliopsida</taxon>
        <taxon>Poales</taxon>
        <taxon>Poaceae</taxon>
        <taxon>PACMAD clade</taxon>
        <taxon>Arundinoideae</taxon>
        <taxon>Arundineae</taxon>
        <taxon>Arundo</taxon>
    </lineage>
</organism>
<protein>
    <submittedName>
        <fullName evidence="2">Uncharacterized protein</fullName>
    </submittedName>
</protein>
<dbReference type="AlphaFoldDB" id="A0A0A9BMX8"/>
<evidence type="ECO:0000313" key="2">
    <source>
        <dbReference type="EMBL" id="JAD64721.1"/>
    </source>
</evidence>
<keyword evidence="1" id="KW-0732">Signal</keyword>
<proteinExistence type="predicted"/>